<accession>A0A7W8G7X3</accession>
<keyword evidence="2" id="KW-1185">Reference proteome</keyword>
<dbReference type="AlphaFoldDB" id="A0A7W8G7X3"/>
<organism evidence="1 2">
    <name type="scientific">Treponema ruminis</name>
    <dbReference type="NCBI Taxonomy" id="744515"/>
    <lineage>
        <taxon>Bacteria</taxon>
        <taxon>Pseudomonadati</taxon>
        <taxon>Spirochaetota</taxon>
        <taxon>Spirochaetia</taxon>
        <taxon>Spirochaetales</taxon>
        <taxon>Treponemataceae</taxon>
        <taxon>Treponema</taxon>
    </lineage>
</organism>
<sequence length="224" mass="25546">MENKILTLAYLETLSSADLIALADDYGIDIPDNLNRRFIIGELLEVAQESNQPALKAPVMNENGDIPLENTEIPSSFNETELSVILRNPAWAFVYWDISAEALKKISESSRFKNMVLRVSYFENEEDSTPVDYYDLQVSLTDRNQYILIETGRKFLRVDLVAFFVNGTYDSLTISKKIALPQTPAIFSKAFPGQEFDVPKILEVSGIKKLLKSHYEKYRQSFVE</sequence>
<gene>
    <name evidence="1" type="ORF">HNP76_000867</name>
</gene>
<evidence type="ECO:0008006" key="3">
    <source>
        <dbReference type="Google" id="ProtNLM"/>
    </source>
</evidence>
<dbReference type="Proteomes" id="UP000518887">
    <property type="component" value="Unassembled WGS sequence"/>
</dbReference>
<dbReference type="EMBL" id="JACHFQ010000002">
    <property type="protein sequence ID" value="MBB5225523.1"/>
    <property type="molecule type" value="Genomic_DNA"/>
</dbReference>
<protein>
    <recommendedName>
        <fullName evidence="3">DUF4912 domain-containing protein</fullName>
    </recommendedName>
</protein>
<proteinExistence type="predicted"/>
<dbReference type="InterPro" id="IPR032585">
    <property type="entry name" value="DUF4912"/>
</dbReference>
<evidence type="ECO:0000313" key="2">
    <source>
        <dbReference type="Proteomes" id="UP000518887"/>
    </source>
</evidence>
<reference evidence="1 2" key="1">
    <citation type="submission" date="2020-08" db="EMBL/GenBank/DDBJ databases">
        <title>Genomic Encyclopedia of Type Strains, Phase IV (KMG-IV): sequencing the most valuable type-strain genomes for metagenomic binning, comparative biology and taxonomic classification.</title>
        <authorList>
            <person name="Goeker M."/>
        </authorList>
    </citation>
    <scope>NUCLEOTIDE SEQUENCE [LARGE SCALE GENOMIC DNA]</scope>
    <source>
        <strain evidence="1 2">DSM 103462</strain>
    </source>
</reference>
<dbReference type="Pfam" id="PF16258">
    <property type="entry name" value="DUF4912"/>
    <property type="match status" value="1"/>
</dbReference>
<name>A0A7W8G7X3_9SPIR</name>
<evidence type="ECO:0000313" key="1">
    <source>
        <dbReference type="EMBL" id="MBB5225523.1"/>
    </source>
</evidence>
<dbReference type="RefSeq" id="WP_184657879.1">
    <property type="nucleotide sequence ID" value="NZ_CP031518.1"/>
</dbReference>
<comment type="caution">
    <text evidence="1">The sequence shown here is derived from an EMBL/GenBank/DDBJ whole genome shotgun (WGS) entry which is preliminary data.</text>
</comment>